<proteinExistence type="predicted"/>
<keyword evidence="2" id="KW-1185">Reference proteome</keyword>
<gene>
    <name evidence="1" type="ORF">RHMOL_Rhmol05G0185900</name>
</gene>
<comment type="caution">
    <text evidence="1">The sequence shown here is derived from an EMBL/GenBank/DDBJ whole genome shotgun (WGS) entry which is preliminary data.</text>
</comment>
<dbReference type="EMBL" id="CM046392">
    <property type="protein sequence ID" value="KAI8555610.1"/>
    <property type="molecule type" value="Genomic_DNA"/>
</dbReference>
<reference evidence="1" key="1">
    <citation type="submission" date="2022-02" db="EMBL/GenBank/DDBJ databases">
        <title>Plant Genome Project.</title>
        <authorList>
            <person name="Zhang R.-G."/>
        </authorList>
    </citation>
    <scope>NUCLEOTIDE SEQUENCE</scope>
    <source>
        <strain evidence="1">AT1</strain>
    </source>
</reference>
<evidence type="ECO:0000313" key="1">
    <source>
        <dbReference type="EMBL" id="KAI8555610.1"/>
    </source>
</evidence>
<protein>
    <submittedName>
        <fullName evidence="1">Uncharacterized protein</fullName>
    </submittedName>
</protein>
<name>A0ACC0NQZ8_RHOML</name>
<organism evidence="1 2">
    <name type="scientific">Rhododendron molle</name>
    <name type="common">Chinese azalea</name>
    <name type="synonym">Azalea mollis</name>
    <dbReference type="NCBI Taxonomy" id="49168"/>
    <lineage>
        <taxon>Eukaryota</taxon>
        <taxon>Viridiplantae</taxon>
        <taxon>Streptophyta</taxon>
        <taxon>Embryophyta</taxon>
        <taxon>Tracheophyta</taxon>
        <taxon>Spermatophyta</taxon>
        <taxon>Magnoliopsida</taxon>
        <taxon>eudicotyledons</taxon>
        <taxon>Gunneridae</taxon>
        <taxon>Pentapetalae</taxon>
        <taxon>asterids</taxon>
        <taxon>Ericales</taxon>
        <taxon>Ericaceae</taxon>
        <taxon>Ericoideae</taxon>
        <taxon>Rhodoreae</taxon>
        <taxon>Rhododendron</taxon>
    </lineage>
</organism>
<accession>A0ACC0NQZ8</accession>
<dbReference type="Proteomes" id="UP001062846">
    <property type="component" value="Chromosome 5"/>
</dbReference>
<evidence type="ECO:0000313" key="2">
    <source>
        <dbReference type="Proteomes" id="UP001062846"/>
    </source>
</evidence>
<sequence>MSRFKNRPAATTAAAEKPENRRPTSADRSAYFARREAAKVLRAVLQGDAKRRAVGSIKSLVYSPSVRNKRGTFALVCETLKYLSIIKEVLGSANVLNSKWKRQGELIYIVTYDILFGQAASLVGDAEKFLLQRKDALQSALAQLLVRKGMKDIKDLTACQKFPGLYAQYTLMMKETNFVWHLEEFIRFSCRTAVLRFLRGHCDVGCKHGDQKLQKATLTGIIGMHGRHSAGQVRRTKARMSGPNDVFKWKLERKRASSLISIVDISKPRYVRVNTLKLDLKSALQELGKQNKVHEDDMVPDLLVLPPGVDLHNHPLVLNGSVFMQGKASSMAAAALQPEPGWEVLDACAAPGNKTVHLAALTHGKGKILACELHKERVQRLKETITLAGAASILSVRAILLDPSCSGSGTSAVRLDHLLPSHGAGNDDAGINRLIKLQAFQKKALAHALSFPAVERLVYSTCSVHQIENEDVIKSVLPLALSLGFQLATPFPLWARRGLPVVEGSEHLLRTDPAEDKEGFFIALFVRKSTIAENRPERRPSTTTTTSEALCSEKSSISFVKKKQRDKYKLHLYCPSAKLSRMWLHPRYVARRRATRM</sequence>